<dbReference type="WBParaSite" id="L893_g7765.t1">
    <property type="protein sequence ID" value="L893_g7765.t1"/>
    <property type="gene ID" value="L893_g7765"/>
</dbReference>
<protein>
    <submittedName>
        <fullName evidence="2">F-box domain-containing protein</fullName>
    </submittedName>
</protein>
<evidence type="ECO:0000313" key="1">
    <source>
        <dbReference type="Proteomes" id="UP000095287"/>
    </source>
</evidence>
<evidence type="ECO:0000313" key="2">
    <source>
        <dbReference type="WBParaSite" id="L893_g7765.t1"/>
    </source>
</evidence>
<sequence length="128" mass="14892">MDALPAELVAPIIELVNPKSLANLKRIFHPDSPWTLWVDHARTSRFFLYITFTYLKDAQQMELHINKNMLNGRTIVFVPQDDDTSNIEGMTLIVKQTKSKMENVSSTVIFSRLEEVLRFMPFCRTFDI</sequence>
<keyword evidence="1" id="KW-1185">Reference proteome</keyword>
<accession>A0A1I8AP33</accession>
<dbReference type="AlphaFoldDB" id="A0A1I8AP33"/>
<proteinExistence type="predicted"/>
<name>A0A1I8AP33_9BILA</name>
<reference evidence="2" key="1">
    <citation type="submission" date="2016-11" db="UniProtKB">
        <authorList>
            <consortium name="WormBaseParasite"/>
        </authorList>
    </citation>
    <scope>IDENTIFICATION</scope>
</reference>
<organism evidence="1 2">
    <name type="scientific">Steinernema glaseri</name>
    <dbReference type="NCBI Taxonomy" id="37863"/>
    <lineage>
        <taxon>Eukaryota</taxon>
        <taxon>Metazoa</taxon>
        <taxon>Ecdysozoa</taxon>
        <taxon>Nematoda</taxon>
        <taxon>Chromadorea</taxon>
        <taxon>Rhabditida</taxon>
        <taxon>Tylenchina</taxon>
        <taxon>Panagrolaimomorpha</taxon>
        <taxon>Strongyloidoidea</taxon>
        <taxon>Steinernematidae</taxon>
        <taxon>Steinernema</taxon>
    </lineage>
</organism>
<dbReference type="Proteomes" id="UP000095287">
    <property type="component" value="Unplaced"/>
</dbReference>